<feature type="region of interest" description="Disordered" evidence="7">
    <location>
        <begin position="1"/>
        <end position="26"/>
    </location>
</feature>
<dbReference type="GO" id="GO:0016706">
    <property type="term" value="F:2-oxoglutarate-dependent dioxygenase activity"/>
    <property type="evidence" value="ECO:0007669"/>
    <property type="project" value="UniProtKB-ARBA"/>
</dbReference>
<dbReference type="Pfam" id="PF02668">
    <property type="entry name" value="TauD"/>
    <property type="match status" value="1"/>
</dbReference>
<evidence type="ECO:0000313" key="10">
    <source>
        <dbReference type="EMBL" id="PWW79210.1"/>
    </source>
</evidence>
<dbReference type="PANTHER" id="PTHR10696:SF25">
    <property type="entry name" value="OXIDOREDUCTASE AIM17-RELATED"/>
    <property type="match status" value="1"/>
</dbReference>
<dbReference type="InterPro" id="IPR050411">
    <property type="entry name" value="AlphaKG_dependent_hydroxylases"/>
</dbReference>
<dbReference type="Pfam" id="PF06155">
    <property type="entry name" value="GBBH-like_N"/>
    <property type="match status" value="1"/>
</dbReference>
<accession>A0A317SZA3</accession>
<comment type="cofactor">
    <cofactor evidence="1">
        <name>Fe(2+)</name>
        <dbReference type="ChEBI" id="CHEBI:29033"/>
    </cofactor>
</comment>
<keyword evidence="6" id="KW-0408">Iron</keyword>
<protein>
    <submittedName>
        <fullName evidence="10">Clavaminate synthase-like protein</fullName>
    </submittedName>
</protein>
<feature type="domain" description="Gamma-butyrobetaine hydroxylase-like N-terminal" evidence="9">
    <location>
        <begin position="96"/>
        <end position="151"/>
    </location>
</feature>
<dbReference type="Gene3D" id="3.30.2020.30">
    <property type="match status" value="1"/>
</dbReference>
<evidence type="ECO:0000256" key="4">
    <source>
        <dbReference type="ARBA" id="ARBA00022964"/>
    </source>
</evidence>
<evidence type="ECO:0000256" key="1">
    <source>
        <dbReference type="ARBA" id="ARBA00001954"/>
    </source>
</evidence>
<dbReference type="GO" id="GO:0046872">
    <property type="term" value="F:metal ion binding"/>
    <property type="evidence" value="ECO:0007669"/>
    <property type="project" value="UniProtKB-KW"/>
</dbReference>
<dbReference type="InterPro" id="IPR010376">
    <property type="entry name" value="GBBH-like_N"/>
</dbReference>
<dbReference type="GO" id="GO:0005739">
    <property type="term" value="C:mitochondrion"/>
    <property type="evidence" value="ECO:0007669"/>
    <property type="project" value="TreeGrafter"/>
</dbReference>
<evidence type="ECO:0000313" key="11">
    <source>
        <dbReference type="Proteomes" id="UP000246991"/>
    </source>
</evidence>
<comment type="similarity">
    <text evidence="2">Belongs to the gamma-BBH/TMLD family.</text>
</comment>
<keyword evidence="3" id="KW-0479">Metal-binding</keyword>
<proteinExistence type="inferred from homology"/>
<dbReference type="GO" id="GO:0045329">
    <property type="term" value="P:carnitine biosynthetic process"/>
    <property type="evidence" value="ECO:0007669"/>
    <property type="project" value="TreeGrafter"/>
</dbReference>
<feature type="domain" description="TauD/TfdA-like" evidence="8">
    <location>
        <begin position="209"/>
        <end position="456"/>
    </location>
</feature>
<dbReference type="InterPro" id="IPR042098">
    <property type="entry name" value="TauD-like_sf"/>
</dbReference>
<dbReference type="InterPro" id="IPR003819">
    <property type="entry name" value="TauD/TfdA-like"/>
</dbReference>
<dbReference type="InterPro" id="IPR038492">
    <property type="entry name" value="GBBH-like_N_sf"/>
</dbReference>
<dbReference type="Proteomes" id="UP000246991">
    <property type="component" value="Unassembled WGS sequence"/>
</dbReference>
<evidence type="ECO:0000259" key="9">
    <source>
        <dbReference type="Pfam" id="PF06155"/>
    </source>
</evidence>
<dbReference type="Gene3D" id="3.60.130.10">
    <property type="entry name" value="Clavaminate synthase-like"/>
    <property type="match status" value="1"/>
</dbReference>
<evidence type="ECO:0000259" key="8">
    <source>
        <dbReference type="Pfam" id="PF02668"/>
    </source>
</evidence>
<keyword evidence="4" id="KW-0223">Dioxygenase</keyword>
<feature type="region of interest" description="Disordered" evidence="7">
    <location>
        <begin position="44"/>
        <end position="66"/>
    </location>
</feature>
<keyword evidence="5" id="KW-0560">Oxidoreductase</keyword>
<evidence type="ECO:0000256" key="6">
    <source>
        <dbReference type="ARBA" id="ARBA00023004"/>
    </source>
</evidence>
<dbReference type="PANTHER" id="PTHR10696">
    <property type="entry name" value="GAMMA-BUTYROBETAINE HYDROXYLASE-RELATED"/>
    <property type="match status" value="1"/>
</dbReference>
<dbReference type="AlphaFoldDB" id="A0A317SZA3"/>
<gene>
    <name evidence="10" type="ORF">C7212DRAFT_155276</name>
</gene>
<comment type="caution">
    <text evidence="10">The sequence shown here is derived from an EMBL/GenBank/DDBJ whole genome shotgun (WGS) entry which is preliminary data.</text>
</comment>
<dbReference type="OrthoDB" id="406634at2759"/>
<evidence type="ECO:0000256" key="5">
    <source>
        <dbReference type="ARBA" id="ARBA00023002"/>
    </source>
</evidence>
<dbReference type="SUPFAM" id="SSF51197">
    <property type="entry name" value="Clavaminate synthase-like"/>
    <property type="match status" value="1"/>
</dbReference>
<name>A0A317SZA3_9PEZI</name>
<evidence type="ECO:0000256" key="3">
    <source>
        <dbReference type="ARBA" id="ARBA00022723"/>
    </source>
</evidence>
<feature type="compositionally biased region" description="Low complexity" evidence="7">
    <location>
        <begin position="44"/>
        <end position="59"/>
    </location>
</feature>
<sequence length="490" mass="55451">MNPFRRVPRSLLPRQSGRTPQFLPPSGITTIPSPTFLLPNLQYSTSTTTSTSGSTYTSTNKPKKPKLHTAIARDPKAKGARLTNTKRVDLILNGMPHAFDNIFLRDACACAYCVDPSTQQKLFQTSDIPQDVRPLTAMTLDDGALRVTWDPETDIPVANPRRTNHTSLYSAEFLLRYSDRRHVVRHRFNDRSVVLWDRDVMESDVIWLDWEEYFSSDDEGLHTALKALSVYGLFFLKNVPSEESSVERIAQRIGPLKSTFYGKTWDVRSLPESKNIAYTSLNLGLHMDLLYFSSPPGVQFLHCLKNTVTGGESYFADSFRAATAVRMTSHSLWNSLLTYPVPYHYHNDGHHYHHVHPVVVLDDTDYRVNKRISHVNYSPPFQAAFEDAPTDPLFAGRFRLFLRALEMFADGVGNPKAQFDITLSEGVCAVFANRRVLHARRAFDPSSGERWLKGTYVDTDAFLSKVRVLGKKFQGAGSKDEGDYGYVRDV</sequence>
<keyword evidence="11" id="KW-1185">Reference proteome</keyword>
<evidence type="ECO:0000256" key="2">
    <source>
        <dbReference type="ARBA" id="ARBA00008654"/>
    </source>
</evidence>
<dbReference type="STRING" id="42249.A0A317SZA3"/>
<reference evidence="10 11" key="1">
    <citation type="submission" date="2018-03" db="EMBL/GenBank/DDBJ databases">
        <title>Genomes of Pezizomycetes fungi and the evolution of truffles.</title>
        <authorList>
            <person name="Murat C."/>
            <person name="Payen T."/>
            <person name="Noel B."/>
            <person name="Kuo A."/>
            <person name="Martin F.M."/>
        </authorList>
    </citation>
    <scope>NUCLEOTIDE SEQUENCE [LARGE SCALE GENOMIC DNA]</scope>
    <source>
        <strain evidence="10">091103-1</strain>
    </source>
</reference>
<organism evidence="10 11">
    <name type="scientific">Tuber magnatum</name>
    <name type="common">white Piedmont truffle</name>
    <dbReference type="NCBI Taxonomy" id="42249"/>
    <lineage>
        <taxon>Eukaryota</taxon>
        <taxon>Fungi</taxon>
        <taxon>Dikarya</taxon>
        <taxon>Ascomycota</taxon>
        <taxon>Pezizomycotina</taxon>
        <taxon>Pezizomycetes</taxon>
        <taxon>Pezizales</taxon>
        <taxon>Tuberaceae</taxon>
        <taxon>Tuber</taxon>
    </lineage>
</organism>
<evidence type="ECO:0000256" key="7">
    <source>
        <dbReference type="SAM" id="MobiDB-lite"/>
    </source>
</evidence>
<dbReference type="EMBL" id="PYWC01000009">
    <property type="protein sequence ID" value="PWW79210.1"/>
    <property type="molecule type" value="Genomic_DNA"/>
</dbReference>